<name>A0AAV2CUY0_9ROSI</name>
<sequence>MDLNPHIMRKRLPSPNPSDHTSTSFSSSSSVVKRFGSTDGMSVSKLVAALMLALPAIFLLSVVLRRPQFDLGFGFADARVLVNPGDEPIVQKEASGDGNVNEVLRAQLNATLPGSEDVKIVQPSKNAAGDKLLGGLLAEGFDEASCASRYQSYSYRKDRHRKPSPHLIAKLRSYEELHNRCGPNTEPYKNAVKLLRSDHKDVDSSDCKYVVWISYSGLGNRILSIAATFLYALLTDRVLLVDEGKDMKDLFCEPFPSNSWLLPLDFPLTKQFDSFNQGNSRCYGKMLKDKAVNYSTNSVPSYVYLHVAHDYDAEDKLFFCDDDQSLLSKVPWLVMRTDNYFVPSLFLITAFEQELEKMFPEKATVFHYLGQYLFHPTNAVWGLITRYHQTYLAHADESLGVQVRVFDPRPGPFKHVMDQIRSCTLNQNLLPRVDVKASGFTSSKKNPKSTAILVTSLKLDYSDDLRSMYWEHPTSNGEVVGVYQPSHEEFQQTEKRMHNRKAWAEMYLLSLTDNLVTSAWSTFGYVAQGLGGMKPWILVKTENDTVPDPPCRLAMSMEPCFHAPPLYDCKEKRGTDTGAQVPHVKHCEDVSWGVKVIDPAHDEL</sequence>
<dbReference type="InterPro" id="IPR004938">
    <property type="entry name" value="XG_FTase"/>
</dbReference>
<evidence type="ECO:0000256" key="5">
    <source>
        <dbReference type="ARBA" id="ARBA00023180"/>
    </source>
</evidence>
<keyword evidence="3 7" id="KW-0808">Transferase</keyword>
<evidence type="ECO:0000313" key="10">
    <source>
        <dbReference type="Proteomes" id="UP001497516"/>
    </source>
</evidence>
<keyword evidence="4 7" id="KW-0333">Golgi apparatus</keyword>
<proteinExistence type="inferred from homology"/>
<keyword evidence="7" id="KW-0472">Membrane</keyword>
<feature type="compositionally biased region" description="Low complexity" evidence="8">
    <location>
        <begin position="21"/>
        <end position="30"/>
    </location>
</feature>
<gene>
    <name evidence="9" type="ORF">LTRI10_LOCUS7800</name>
</gene>
<keyword evidence="7" id="KW-1133">Transmembrane helix</keyword>
<dbReference type="PANTHER" id="PTHR31889">
    <property type="entry name" value="FUCOSYLTRANSFERASE 2-RELATED"/>
    <property type="match status" value="1"/>
</dbReference>
<dbReference type="Gene3D" id="3.40.50.11340">
    <property type="match status" value="1"/>
</dbReference>
<evidence type="ECO:0000256" key="2">
    <source>
        <dbReference type="ARBA" id="ARBA00022676"/>
    </source>
</evidence>
<comment type="subcellular location">
    <subcellularLocation>
        <location evidence="7">Golgi apparatus</location>
        <location evidence="7">Golgi stack membrane</location>
        <topology evidence="7">Single-pass type II membrane protein</topology>
    </subcellularLocation>
</comment>
<dbReference type="EC" id="2.4.1.-" evidence="7"/>
<dbReference type="AlphaFoldDB" id="A0AAV2CUY0"/>
<evidence type="ECO:0000256" key="7">
    <source>
        <dbReference type="RuleBase" id="RU367004"/>
    </source>
</evidence>
<protein>
    <recommendedName>
        <fullName evidence="7">Fucosyltransferase</fullName>
        <ecNumber evidence="7">2.4.1.-</ecNumber>
    </recommendedName>
</protein>
<evidence type="ECO:0000313" key="9">
    <source>
        <dbReference type="EMBL" id="CAL1360358.1"/>
    </source>
</evidence>
<keyword evidence="7" id="KW-0812">Transmembrane</keyword>
<accession>A0AAV2CUY0</accession>
<dbReference type="GO" id="GO:0032580">
    <property type="term" value="C:Golgi cisterna membrane"/>
    <property type="evidence" value="ECO:0007669"/>
    <property type="project" value="UniProtKB-SubCell"/>
</dbReference>
<dbReference type="GO" id="GO:0009969">
    <property type="term" value="P:xyloglucan biosynthetic process"/>
    <property type="evidence" value="ECO:0007669"/>
    <property type="project" value="TreeGrafter"/>
</dbReference>
<keyword evidence="6 7" id="KW-0961">Cell wall biogenesis/degradation</keyword>
<feature type="transmembrane region" description="Helical" evidence="7">
    <location>
        <begin position="43"/>
        <end position="64"/>
    </location>
</feature>
<comment type="similarity">
    <text evidence="1 7">Belongs to the glycosyltransferase 37 family.</text>
</comment>
<comment type="function">
    <text evidence="7">May be involved in cell wall biosynthesis.</text>
</comment>
<reference evidence="9 10" key="1">
    <citation type="submission" date="2024-04" db="EMBL/GenBank/DDBJ databases">
        <authorList>
            <person name="Fracassetti M."/>
        </authorList>
    </citation>
    <scope>NUCLEOTIDE SEQUENCE [LARGE SCALE GENOMIC DNA]</scope>
</reference>
<dbReference type="PANTHER" id="PTHR31889:SF74">
    <property type="entry name" value="GALACTOSIDE 2-ALPHA-L-FUCOSYLTRANSFERASE"/>
    <property type="match status" value="1"/>
</dbReference>
<dbReference type="Proteomes" id="UP001497516">
    <property type="component" value="Chromosome 10"/>
</dbReference>
<dbReference type="GO" id="GO:0008107">
    <property type="term" value="F:galactoside 2-alpha-L-fucosyltransferase activity"/>
    <property type="evidence" value="ECO:0007669"/>
    <property type="project" value="InterPro"/>
</dbReference>
<dbReference type="Pfam" id="PF03254">
    <property type="entry name" value="XG_FTase"/>
    <property type="match status" value="1"/>
</dbReference>
<dbReference type="GO" id="GO:0071555">
    <property type="term" value="P:cell wall organization"/>
    <property type="evidence" value="ECO:0007669"/>
    <property type="project" value="UniProtKB-UniRule"/>
</dbReference>
<evidence type="ECO:0000256" key="3">
    <source>
        <dbReference type="ARBA" id="ARBA00022679"/>
    </source>
</evidence>
<dbReference type="EMBL" id="OZ034814">
    <property type="protein sequence ID" value="CAL1360358.1"/>
    <property type="molecule type" value="Genomic_DNA"/>
</dbReference>
<keyword evidence="10" id="KW-1185">Reference proteome</keyword>
<keyword evidence="5" id="KW-0325">Glycoprotein</keyword>
<evidence type="ECO:0000256" key="1">
    <source>
        <dbReference type="ARBA" id="ARBA00010481"/>
    </source>
</evidence>
<evidence type="ECO:0000256" key="6">
    <source>
        <dbReference type="ARBA" id="ARBA00023316"/>
    </source>
</evidence>
<keyword evidence="2 7" id="KW-0328">Glycosyltransferase</keyword>
<evidence type="ECO:0000256" key="8">
    <source>
        <dbReference type="SAM" id="MobiDB-lite"/>
    </source>
</evidence>
<evidence type="ECO:0000256" key="4">
    <source>
        <dbReference type="ARBA" id="ARBA00023034"/>
    </source>
</evidence>
<dbReference type="FunFam" id="3.40.50.11340:FF:000005">
    <property type="entry name" value="Galactoside 2-alpha-L-fucosyltransferase"/>
    <property type="match status" value="1"/>
</dbReference>
<feature type="region of interest" description="Disordered" evidence="8">
    <location>
        <begin position="1"/>
        <end position="30"/>
    </location>
</feature>
<organism evidence="9 10">
    <name type="scientific">Linum trigynum</name>
    <dbReference type="NCBI Taxonomy" id="586398"/>
    <lineage>
        <taxon>Eukaryota</taxon>
        <taxon>Viridiplantae</taxon>
        <taxon>Streptophyta</taxon>
        <taxon>Embryophyta</taxon>
        <taxon>Tracheophyta</taxon>
        <taxon>Spermatophyta</taxon>
        <taxon>Magnoliopsida</taxon>
        <taxon>eudicotyledons</taxon>
        <taxon>Gunneridae</taxon>
        <taxon>Pentapetalae</taxon>
        <taxon>rosids</taxon>
        <taxon>fabids</taxon>
        <taxon>Malpighiales</taxon>
        <taxon>Linaceae</taxon>
        <taxon>Linum</taxon>
    </lineage>
</organism>
<dbReference type="GO" id="GO:0042546">
    <property type="term" value="P:cell wall biogenesis"/>
    <property type="evidence" value="ECO:0007669"/>
    <property type="project" value="InterPro"/>
</dbReference>